<accession>A0A6L9G407</accession>
<evidence type="ECO:0000259" key="3">
    <source>
        <dbReference type="Pfam" id="PF03713"/>
    </source>
</evidence>
<dbReference type="PANTHER" id="PTHR36933:SF1">
    <property type="entry name" value="SLL0788 PROTEIN"/>
    <property type="match status" value="1"/>
</dbReference>
<feature type="signal peptide" evidence="2">
    <location>
        <begin position="1"/>
        <end position="24"/>
    </location>
</feature>
<feature type="compositionally biased region" description="Polar residues" evidence="1">
    <location>
        <begin position="23"/>
        <end position="35"/>
    </location>
</feature>
<reference evidence="4 5" key="1">
    <citation type="submission" date="2020-01" db="EMBL/GenBank/DDBJ databases">
        <title>Glutamicibacter soli M275.</title>
        <authorList>
            <person name="Meng X."/>
        </authorList>
    </citation>
    <scope>NUCLEOTIDE SEQUENCE [LARGE SCALE GENOMIC DNA]</scope>
    <source>
        <strain evidence="4 5">M275</strain>
    </source>
</reference>
<organism evidence="4 5">
    <name type="scientific">Glutamicibacter soli</name>
    <dbReference type="NCBI Taxonomy" id="453836"/>
    <lineage>
        <taxon>Bacteria</taxon>
        <taxon>Bacillati</taxon>
        <taxon>Actinomycetota</taxon>
        <taxon>Actinomycetes</taxon>
        <taxon>Micrococcales</taxon>
        <taxon>Micrococcaceae</taxon>
        <taxon>Glutamicibacter</taxon>
    </lineage>
</organism>
<evidence type="ECO:0000256" key="1">
    <source>
        <dbReference type="SAM" id="MobiDB-lite"/>
    </source>
</evidence>
<evidence type="ECO:0000256" key="2">
    <source>
        <dbReference type="SAM" id="SignalP"/>
    </source>
</evidence>
<comment type="caution">
    <text evidence="4">The sequence shown here is derived from an EMBL/GenBank/DDBJ whole genome shotgun (WGS) entry which is preliminary data.</text>
</comment>
<evidence type="ECO:0000313" key="5">
    <source>
        <dbReference type="Proteomes" id="UP000477543"/>
    </source>
</evidence>
<dbReference type="RefSeq" id="WP_161448502.1">
    <property type="nucleotide sequence ID" value="NZ_WYDN01000005.1"/>
</dbReference>
<feature type="domain" description="DUF305" evidence="3">
    <location>
        <begin position="57"/>
        <end position="198"/>
    </location>
</feature>
<feature type="region of interest" description="Disordered" evidence="1">
    <location>
        <begin position="23"/>
        <end position="50"/>
    </location>
</feature>
<dbReference type="AlphaFoldDB" id="A0A6L9G407"/>
<dbReference type="InterPro" id="IPR012347">
    <property type="entry name" value="Ferritin-like"/>
</dbReference>
<dbReference type="Pfam" id="PF03713">
    <property type="entry name" value="DUF305"/>
    <property type="match status" value="1"/>
</dbReference>
<dbReference type="Gene3D" id="1.20.1260.10">
    <property type="match status" value="1"/>
</dbReference>
<name>A0A6L9G407_9MICC</name>
<dbReference type="PANTHER" id="PTHR36933">
    <property type="entry name" value="SLL0788 PROTEIN"/>
    <property type="match status" value="1"/>
</dbReference>
<dbReference type="Proteomes" id="UP000477543">
    <property type="component" value="Unassembled WGS sequence"/>
</dbReference>
<protein>
    <submittedName>
        <fullName evidence="4">DUF305 domain-containing protein</fullName>
    </submittedName>
</protein>
<keyword evidence="2" id="KW-0732">Signal</keyword>
<feature type="chain" id="PRO_5039540497" evidence="2">
    <location>
        <begin position="25"/>
        <end position="201"/>
    </location>
</feature>
<gene>
    <name evidence="4" type="ORF">GT020_07715</name>
</gene>
<sequence>MKHLTAISATALAAALVLSGCSTNSGDSEPESTMSGMDHGSMSPTTTDAAAAHNSADAMFAQMMTPHHEQAVQMSDIMLAKENLDPQVIQLAQDIKAAQGPEIKKMTDWLQAWGEPTKMSGGHEMDGMMTPEDLSTLESAQGAEASRLFLNQMIAHHEGAIKMAEEEVANGSNPEAVDLARTVVASQGAEIQKMQSLLAEL</sequence>
<dbReference type="EMBL" id="WYDN01000005">
    <property type="protein sequence ID" value="NAZ15954.1"/>
    <property type="molecule type" value="Genomic_DNA"/>
</dbReference>
<evidence type="ECO:0000313" key="4">
    <source>
        <dbReference type="EMBL" id="NAZ15954.1"/>
    </source>
</evidence>
<proteinExistence type="predicted"/>
<dbReference type="PROSITE" id="PS51257">
    <property type="entry name" value="PROKAR_LIPOPROTEIN"/>
    <property type="match status" value="1"/>
</dbReference>
<dbReference type="InterPro" id="IPR005183">
    <property type="entry name" value="DUF305_CopM-like"/>
</dbReference>